<keyword evidence="5" id="KW-1185">Reference proteome</keyword>
<evidence type="ECO:0000313" key="4">
    <source>
        <dbReference type="EMBL" id="MFD2793046.1"/>
    </source>
</evidence>
<dbReference type="PRINTS" id="PR00359">
    <property type="entry name" value="BP450"/>
</dbReference>
<dbReference type="PROSITE" id="PS00086">
    <property type="entry name" value="CYTOCHROME_P450"/>
    <property type="match status" value="1"/>
</dbReference>
<evidence type="ECO:0000256" key="3">
    <source>
        <dbReference type="SAM" id="MobiDB-lite"/>
    </source>
</evidence>
<dbReference type="EMBL" id="JBHUOG010000001">
    <property type="protein sequence ID" value="MFD2793046.1"/>
    <property type="molecule type" value="Genomic_DNA"/>
</dbReference>
<dbReference type="PANTHER" id="PTHR46696">
    <property type="entry name" value="P450, PUTATIVE (EUROFUNG)-RELATED"/>
    <property type="match status" value="1"/>
</dbReference>
<gene>
    <name evidence="4" type="ORF">ACFS27_05750</name>
</gene>
<keyword evidence="2" id="KW-0560">Oxidoreductase</keyword>
<name>A0ABW5VSS4_9MICO</name>
<dbReference type="Pfam" id="PF00067">
    <property type="entry name" value="p450"/>
    <property type="match status" value="1"/>
</dbReference>
<keyword evidence="2" id="KW-0479">Metal-binding</keyword>
<keyword evidence="2" id="KW-0503">Monooxygenase</keyword>
<proteinExistence type="inferred from homology"/>
<reference evidence="5" key="1">
    <citation type="journal article" date="2019" name="Int. J. Syst. Evol. Microbiol.">
        <title>The Global Catalogue of Microorganisms (GCM) 10K type strain sequencing project: providing services to taxonomists for standard genome sequencing and annotation.</title>
        <authorList>
            <consortium name="The Broad Institute Genomics Platform"/>
            <consortium name="The Broad Institute Genome Sequencing Center for Infectious Disease"/>
            <person name="Wu L."/>
            <person name="Ma J."/>
        </authorList>
    </citation>
    <scope>NUCLEOTIDE SEQUENCE [LARGE SCALE GENOMIC DNA]</scope>
    <source>
        <strain evidence="5">CCM 7044</strain>
    </source>
</reference>
<dbReference type="RefSeq" id="WP_377180883.1">
    <property type="nucleotide sequence ID" value="NZ_JBHUOG010000001.1"/>
</dbReference>
<sequence>MRAALPARRADPADASASGRKSVPRAASPEVLWEEQVQRAAHPVAYPALRSVRNRPVVRVPRIGVVVSDAGIAREVLLDLDHFSKVGPGAPSDLWTPVLGPSVLLNMEGAEHAALRRALGPLFAPRAVRELVAADDDGRTGVLPELTRRLAAGETVDLATAVAAQAGAVICGMVGLPPTDDAVRSAMTAAQTITGMVRLHRHGLTGSQVVRARSVLDRLTAPARAAYRAGDPATVPGRMRDLGLSEREAMGAVGAFVLTGTETIQSFVPRLVAIAHDTGWTRRLLADDAPLRRRAVEEGLRVTVPTPAMLRSVRTDTSVGGVPVTAGDRVVIATVNCCRAPGGFDPDRPVDPAVRHLWFGAGPHFCLGMPLAMAQVDAVLDALAAAATDGRVPVVGRRRAARGVLVPAYRSLELRLRDADSGPTPVARAQALPRPRAAS</sequence>
<feature type="compositionally biased region" description="Low complexity" evidence="3">
    <location>
        <begin position="425"/>
        <end position="439"/>
    </location>
</feature>
<dbReference type="Gene3D" id="1.10.630.10">
    <property type="entry name" value="Cytochrome P450"/>
    <property type="match status" value="1"/>
</dbReference>
<dbReference type="CDD" id="cd00302">
    <property type="entry name" value="cytochrome_P450"/>
    <property type="match status" value="1"/>
</dbReference>
<evidence type="ECO:0000256" key="2">
    <source>
        <dbReference type="RuleBase" id="RU000461"/>
    </source>
</evidence>
<feature type="region of interest" description="Disordered" evidence="3">
    <location>
        <begin position="1"/>
        <end position="25"/>
    </location>
</feature>
<dbReference type="InterPro" id="IPR017972">
    <property type="entry name" value="Cyt_P450_CS"/>
</dbReference>
<feature type="region of interest" description="Disordered" evidence="3">
    <location>
        <begin position="420"/>
        <end position="439"/>
    </location>
</feature>
<dbReference type="PANTHER" id="PTHR46696:SF1">
    <property type="entry name" value="CYTOCHROME P450 YJIB-RELATED"/>
    <property type="match status" value="1"/>
</dbReference>
<feature type="compositionally biased region" description="Low complexity" evidence="3">
    <location>
        <begin position="1"/>
        <end position="18"/>
    </location>
</feature>
<accession>A0ABW5VSS4</accession>
<comment type="similarity">
    <text evidence="1 2">Belongs to the cytochrome P450 family.</text>
</comment>
<comment type="caution">
    <text evidence="4">The sequence shown here is derived from an EMBL/GenBank/DDBJ whole genome shotgun (WGS) entry which is preliminary data.</text>
</comment>
<dbReference type="SUPFAM" id="SSF48264">
    <property type="entry name" value="Cytochrome P450"/>
    <property type="match status" value="1"/>
</dbReference>
<evidence type="ECO:0000256" key="1">
    <source>
        <dbReference type="ARBA" id="ARBA00010617"/>
    </source>
</evidence>
<dbReference type="InterPro" id="IPR002397">
    <property type="entry name" value="Cyt_P450_B"/>
</dbReference>
<dbReference type="InterPro" id="IPR036396">
    <property type="entry name" value="Cyt_P450_sf"/>
</dbReference>
<evidence type="ECO:0000313" key="5">
    <source>
        <dbReference type="Proteomes" id="UP001597479"/>
    </source>
</evidence>
<dbReference type="Proteomes" id="UP001597479">
    <property type="component" value="Unassembled WGS sequence"/>
</dbReference>
<keyword evidence="2" id="KW-0349">Heme</keyword>
<dbReference type="InterPro" id="IPR001128">
    <property type="entry name" value="Cyt_P450"/>
</dbReference>
<keyword evidence="2" id="KW-0408">Iron</keyword>
<protein>
    <submittedName>
        <fullName evidence="4">Cytochrome P450</fullName>
    </submittedName>
</protein>
<organism evidence="4 5">
    <name type="scientific">Promicromonospora vindobonensis</name>
    <dbReference type="NCBI Taxonomy" id="195748"/>
    <lineage>
        <taxon>Bacteria</taxon>
        <taxon>Bacillati</taxon>
        <taxon>Actinomycetota</taxon>
        <taxon>Actinomycetes</taxon>
        <taxon>Micrococcales</taxon>
        <taxon>Promicromonosporaceae</taxon>
        <taxon>Promicromonospora</taxon>
    </lineage>
</organism>